<accession>A0A7W6J3B6</accession>
<dbReference type="GO" id="GO:0008076">
    <property type="term" value="C:voltage-gated potassium channel complex"/>
    <property type="evidence" value="ECO:0007669"/>
    <property type="project" value="InterPro"/>
</dbReference>
<dbReference type="PANTHER" id="PTHR11537">
    <property type="entry name" value="VOLTAGE-GATED POTASSIUM CHANNEL"/>
    <property type="match status" value="1"/>
</dbReference>
<feature type="domain" description="Potassium channel" evidence="9">
    <location>
        <begin position="150"/>
        <end position="224"/>
    </location>
</feature>
<keyword evidence="11" id="KW-1185">Reference proteome</keyword>
<feature type="transmembrane region" description="Helical" evidence="8">
    <location>
        <begin position="91"/>
        <end position="113"/>
    </location>
</feature>
<dbReference type="Proteomes" id="UP000528286">
    <property type="component" value="Unassembled WGS sequence"/>
</dbReference>
<dbReference type="InterPro" id="IPR028325">
    <property type="entry name" value="VG_K_chnl"/>
</dbReference>
<keyword evidence="2" id="KW-0813">Transport</keyword>
<feature type="transmembrane region" description="Helical" evidence="8">
    <location>
        <begin position="177"/>
        <end position="196"/>
    </location>
</feature>
<dbReference type="SUPFAM" id="SSF81324">
    <property type="entry name" value="Voltage-gated potassium channels"/>
    <property type="match status" value="1"/>
</dbReference>
<evidence type="ECO:0000256" key="6">
    <source>
        <dbReference type="ARBA" id="ARBA00023136"/>
    </source>
</evidence>
<dbReference type="GO" id="GO:0001508">
    <property type="term" value="P:action potential"/>
    <property type="evidence" value="ECO:0007669"/>
    <property type="project" value="TreeGrafter"/>
</dbReference>
<sequence length="261" mass="29727">MHRNGHHHRSRFVRHLRSLYQGQHRAALRFQAFMAVVDIGIIAFFLAQPYLRDKASFLLLDYAFALWIMGDLLAQYLVARDRRRFLLSPMIYVDIAILATLLLPHMLVSFAFLRAMRIWAIARRPILKAALRHFHLSMWTDVVRATINMVVFLFTASGFVYTFFFQQRESGNGFVDALYFTVTTMTTTGFGDITLPGTAGKLTSIIMMIVGISLFVRLAQALVRPFKVTYPCPKCGLSRHDTDAVHCKACGHLLNIPDEGI</sequence>
<dbReference type="AlphaFoldDB" id="A0A7W6J3B6"/>
<feature type="transmembrane region" description="Helical" evidence="8">
    <location>
        <begin position="59"/>
        <end position="79"/>
    </location>
</feature>
<dbReference type="InterPro" id="IPR013099">
    <property type="entry name" value="K_chnl_dom"/>
</dbReference>
<feature type="transmembrane region" description="Helical" evidence="8">
    <location>
        <begin position="145"/>
        <end position="165"/>
    </location>
</feature>
<comment type="subcellular location">
    <subcellularLocation>
        <location evidence="1">Membrane</location>
        <topology evidence="1">Multi-pass membrane protein</topology>
    </subcellularLocation>
</comment>
<dbReference type="Pfam" id="PF07885">
    <property type="entry name" value="Ion_trans_2"/>
    <property type="match status" value="1"/>
</dbReference>
<dbReference type="PANTHER" id="PTHR11537:SF254">
    <property type="entry name" value="POTASSIUM VOLTAGE-GATED CHANNEL PROTEIN SHAB"/>
    <property type="match status" value="1"/>
</dbReference>
<proteinExistence type="predicted"/>
<evidence type="ECO:0000313" key="10">
    <source>
        <dbReference type="EMBL" id="MBB4063332.1"/>
    </source>
</evidence>
<reference evidence="10 11" key="1">
    <citation type="submission" date="2020-08" db="EMBL/GenBank/DDBJ databases">
        <title>Genomic Encyclopedia of Type Strains, Phase IV (KMG-IV): sequencing the most valuable type-strain genomes for metagenomic binning, comparative biology and taxonomic classification.</title>
        <authorList>
            <person name="Goeker M."/>
        </authorList>
    </citation>
    <scope>NUCLEOTIDE SEQUENCE [LARGE SCALE GENOMIC DNA]</scope>
    <source>
        <strain evidence="10 11">DSM 29853</strain>
    </source>
</reference>
<dbReference type="EMBL" id="JACIEZ010000001">
    <property type="protein sequence ID" value="MBB4063332.1"/>
    <property type="molecule type" value="Genomic_DNA"/>
</dbReference>
<dbReference type="Gene3D" id="1.10.287.70">
    <property type="match status" value="1"/>
</dbReference>
<keyword evidence="3 8" id="KW-0812">Transmembrane</keyword>
<evidence type="ECO:0000256" key="2">
    <source>
        <dbReference type="ARBA" id="ARBA00022448"/>
    </source>
</evidence>
<dbReference type="GO" id="GO:0005249">
    <property type="term" value="F:voltage-gated potassium channel activity"/>
    <property type="evidence" value="ECO:0007669"/>
    <property type="project" value="InterPro"/>
</dbReference>
<evidence type="ECO:0000313" key="11">
    <source>
        <dbReference type="Proteomes" id="UP000528286"/>
    </source>
</evidence>
<feature type="transmembrane region" description="Helical" evidence="8">
    <location>
        <begin position="202"/>
        <end position="219"/>
    </location>
</feature>
<protein>
    <submittedName>
        <fullName evidence="10">Voltage-gated potassium channel</fullName>
    </submittedName>
</protein>
<evidence type="ECO:0000256" key="8">
    <source>
        <dbReference type="SAM" id="Phobius"/>
    </source>
</evidence>
<comment type="caution">
    <text evidence="10">The sequence shown here is derived from an EMBL/GenBank/DDBJ whole genome shotgun (WGS) entry which is preliminary data.</text>
</comment>
<dbReference type="PRINTS" id="PR01463">
    <property type="entry name" value="EAGCHANLFMLY"/>
</dbReference>
<evidence type="ECO:0000256" key="3">
    <source>
        <dbReference type="ARBA" id="ARBA00022692"/>
    </source>
</evidence>
<keyword evidence="4 8" id="KW-1133">Transmembrane helix</keyword>
<dbReference type="RefSeq" id="WP_246364857.1">
    <property type="nucleotide sequence ID" value="NZ_JACIEZ010000001.1"/>
</dbReference>
<evidence type="ECO:0000256" key="1">
    <source>
        <dbReference type="ARBA" id="ARBA00004141"/>
    </source>
</evidence>
<evidence type="ECO:0000256" key="7">
    <source>
        <dbReference type="ARBA" id="ARBA00023303"/>
    </source>
</evidence>
<organism evidence="10 11">
    <name type="scientific">Gellertiella hungarica</name>
    <dbReference type="NCBI Taxonomy" id="1572859"/>
    <lineage>
        <taxon>Bacteria</taxon>
        <taxon>Pseudomonadati</taxon>
        <taxon>Pseudomonadota</taxon>
        <taxon>Alphaproteobacteria</taxon>
        <taxon>Hyphomicrobiales</taxon>
        <taxon>Rhizobiaceae</taxon>
        <taxon>Gellertiella</taxon>
    </lineage>
</organism>
<feature type="transmembrane region" description="Helical" evidence="8">
    <location>
        <begin position="26"/>
        <end position="47"/>
    </location>
</feature>
<gene>
    <name evidence="10" type="ORF">GGR23_000493</name>
</gene>
<name>A0A7W6J3B6_9HYPH</name>
<evidence type="ECO:0000256" key="5">
    <source>
        <dbReference type="ARBA" id="ARBA00023065"/>
    </source>
</evidence>
<evidence type="ECO:0000259" key="9">
    <source>
        <dbReference type="Pfam" id="PF07885"/>
    </source>
</evidence>
<keyword evidence="5" id="KW-0406">Ion transport</keyword>
<dbReference type="InterPro" id="IPR003938">
    <property type="entry name" value="K_chnl_volt-dep_EAG/ELK/ERG"/>
</dbReference>
<keyword evidence="6 8" id="KW-0472">Membrane</keyword>
<evidence type="ECO:0000256" key="4">
    <source>
        <dbReference type="ARBA" id="ARBA00022989"/>
    </source>
</evidence>
<keyword evidence="7 10" id="KW-0407">Ion channel</keyword>